<dbReference type="Gene3D" id="1.10.287.130">
    <property type="match status" value="1"/>
</dbReference>
<keyword evidence="6" id="KW-0547">Nucleotide-binding</keyword>
<dbReference type="InterPro" id="IPR013655">
    <property type="entry name" value="PAS_fold_3"/>
</dbReference>
<keyword evidence="5" id="KW-0808">Transferase</keyword>
<dbReference type="SMART" id="SM00388">
    <property type="entry name" value="HisKA"/>
    <property type="match status" value="1"/>
</dbReference>
<dbReference type="InterPro" id="IPR036097">
    <property type="entry name" value="HisK_dim/P_sf"/>
</dbReference>
<dbReference type="InterPro" id="IPR035965">
    <property type="entry name" value="PAS-like_dom_sf"/>
</dbReference>
<evidence type="ECO:0000256" key="3">
    <source>
        <dbReference type="ARBA" id="ARBA00012438"/>
    </source>
</evidence>
<evidence type="ECO:0000256" key="5">
    <source>
        <dbReference type="ARBA" id="ARBA00022679"/>
    </source>
</evidence>
<dbReference type="InterPro" id="IPR000014">
    <property type="entry name" value="PAS"/>
</dbReference>
<sequence length="953" mass="105085">MRPPWASARQNTDRHRPRLPRRAMPGSESAMPQDAPPAAGPPATDSPSGLLQLVFEHAGEGISVFDSQMRLVAWNRRFLEATGLPAEAARVGQPLEALLRLMAQQGEFGPLPDEAALQAEVQRRYLALRDGPPSLVQRLRPNGRTLELRRTPTPGGGFVMLYADITDRVGAEAALAERQRMLALLLQRTEQGYWHIDNEGRTVDANPAIGRILGVPHTALIGRSIFEFVDEANAEVFRQGMRQRDAGLPGGYEITLRRADGSFLHCFNNATPIFDAQQRKIGAVGLISDISPFKRAEQRLREASEALARQSQVLADTLNSLDQGVLSIDSQGHINAWNRRTIELLELPEELMHHVRTFDDLLRYQTEHGMVDPGPGSGLRGRPAVYQRRRRDGLLLEVHTHTSEDGSVVRTYTDITAEAQARHALQESETRFRSMADAAPALIWLSAAEGKATWFNQRWLEQTGRTMEQELACPWPERIHADDLERCRAAYREAVGERRPYSVEYRLRRHDGSLVWIVDNGIPRVGEDGSFEGYIVYGWDITERKASEVALRAAKEEAERANRAKSEFLSRMSHELRTPLNAVLGFAQLLENDSDHPLLPLQRSRVEELMRGGRHLLSLINDVLDIARIEAGALQLQLSAVPLDEVVGDCLRLVQPMADERRVRLLDQRPHRAAASPGPQVRADPTRLKQVLLNLLSNAIKYNRPGGQVRLAWCAEPATGTLRVDVEDNGPGIGPGQQERLFQPFERLDAAHSPVEGAGIGLALSKWLVDLMRGEIGVSSRRGEGSRFWVRLKLAETEAEAAGGVDSRPQPLAPAPGGPPAAATTPDTSAAAKTVLYIEDNVVNQLLMQGMLSMRPGLRLLVAGLPETGLVMALQARPDLVLLDIQLPGIDGYEVLRRLRAQPATHDVPVVAVSANAMQSDLQAAEAAGFADYVTKPLDLARLLSVVDRLLAG</sequence>
<dbReference type="GO" id="GO:0006355">
    <property type="term" value="P:regulation of DNA-templated transcription"/>
    <property type="evidence" value="ECO:0007669"/>
    <property type="project" value="InterPro"/>
</dbReference>
<dbReference type="SUPFAM" id="SSF55785">
    <property type="entry name" value="PYP-like sensor domain (PAS domain)"/>
    <property type="match status" value="4"/>
</dbReference>
<keyword evidence="10" id="KW-0472">Membrane</keyword>
<keyword evidence="9" id="KW-0902">Two-component regulatory system</keyword>
<evidence type="ECO:0000256" key="12">
    <source>
        <dbReference type="SAM" id="Coils"/>
    </source>
</evidence>
<dbReference type="InterPro" id="IPR001610">
    <property type="entry name" value="PAC"/>
</dbReference>
<dbReference type="Pfam" id="PF00989">
    <property type="entry name" value="PAS"/>
    <property type="match status" value="1"/>
</dbReference>
<dbReference type="SMART" id="SM00448">
    <property type="entry name" value="REC"/>
    <property type="match status" value="1"/>
</dbReference>
<accession>A0A437REV7</accession>
<dbReference type="InterPro" id="IPR036890">
    <property type="entry name" value="HATPase_C_sf"/>
</dbReference>
<dbReference type="PANTHER" id="PTHR43047:SF72">
    <property type="entry name" value="OSMOSENSING HISTIDINE PROTEIN KINASE SLN1"/>
    <property type="match status" value="1"/>
</dbReference>
<organism evidence="18 19">
    <name type="scientific">Rubrivivax rivuli</name>
    <dbReference type="NCBI Taxonomy" id="1862385"/>
    <lineage>
        <taxon>Bacteria</taxon>
        <taxon>Pseudomonadati</taxon>
        <taxon>Pseudomonadota</taxon>
        <taxon>Betaproteobacteria</taxon>
        <taxon>Burkholderiales</taxon>
        <taxon>Sphaerotilaceae</taxon>
        <taxon>Rubrivivax</taxon>
    </lineage>
</organism>
<dbReference type="GO" id="GO:0009927">
    <property type="term" value="F:histidine phosphotransfer kinase activity"/>
    <property type="evidence" value="ECO:0007669"/>
    <property type="project" value="TreeGrafter"/>
</dbReference>
<dbReference type="InterPro" id="IPR003594">
    <property type="entry name" value="HATPase_dom"/>
</dbReference>
<dbReference type="PANTHER" id="PTHR43047">
    <property type="entry name" value="TWO-COMPONENT HISTIDINE PROTEIN KINASE"/>
    <property type="match status" value="1"/>
</dbReference>
<dbReference type="Gene3D" id="3.30.450.20">
    <property type="entry name" value="PAS domain"/>
    <property type="match status" value="4"/>
</dbReference>
<evidence type="ECO:0000256" key="7">
    <source>
        <dbReference type="ARBA" id="ARBA00022777"/>
    </source>
</evidence>
<evidence type="ECO:0000256" key="8">
    <source>
        <dbReference type="ARBA" id="ARBA00022840"/>
    </source>
</evidence>
<comment type="subcellular location">
    <subcellularLocation>
        <location evidence="2">Membrane</location>
    </subcellularLocation>
</comment>
<dbReference type="SUPFAM" id="SSF47384">
    <property type="entry name" value="Homodimeric domain of signal transducing histidine kinase"/>
    <property type="match status" value="1"/>
</dbReference>
<dbReference type="Pfam" id="PF12860">
    <property type="entry name" value="PAS_7"/>
    <property type="match status" value="2"/>
</dbReference>
<feature type="domain" description="PAS" evidence="16">
    <location>
        <begin position="178"/>
        <end position="243"/>
    </location>
</feature>
<dbReference type="CDD" id="cd00082">
    <property type="entry name" value="HisKA"/>
    <property type="match status" value="1"/>
</dbReference>
<dbReference type="PROSITE" id="PS50113">
    <property type="entry name" value="PAC"/>
    <property type="match status" value="2"/>
</dbReference>
<dbReference type="SMART" id="SM00091">
    <property type="entry name" value="PAS"/>
    <property type="match status" value="4"/>
</dbReference>
<dbReference type="PROSITE" id="PS50109">
    <property type="entry name" value="HIS_KIN"/>
    <property type="match status" value="1"/>
</dbReference>
<evidence type="ECO:0000256" key="1">
    <source>
        <dbReference type="ARBA" id="ARBA00000085"/>
    </source>
</evidence>
<feature type="coiled-coil region" evidence="12">
    <location>
        <begin position="544"/>
        <end position="571"/>
    </location>
</feature>
<evidence type="ECO:0000259" key="15">
    <source>
        <dbReference type="PROSITE" id="PS50110"/>
    </source>
</evidence>
<evidence type="ECO:0000259" key="16">
    <source>
        <dbReference type="PROSITE" id="PS50112"/>
    </source>
</evidence>
<feature type="domain" description="PAC" evidence="17">
    <location>
        <begin position="501"/>
        <end position="553"/>
    </location>
</feature>
<reference evidence="18 19" key="1">
    <citation type="submission" date="2019-01" db="EMBL/GenBank/DDBJ databases">
        <authorList>
            <person name="Chen W.-M."/>
        </authorList>
    </citation>
    <scope>NUCLEOTIDE SEQUENCE [LARGE SCALE GENOMIC DNA]</scope>
    <source>
        <strain evidence="18 19">KYPY4</strain>
    </source>
</reference>
<evidence type="ECO:0000256" key="13">
    <source>
        <dbReference type="SAM" id="MobiDB-lite"/>
    </source>
</evidence>
<dbReference type="GO" id="GO:0000155">
    <property type="term" value="F:phosphorelay sensor kinase activity"/>
    <property type="evidence" value="ECO:0007669"/>
    <property type="project" value="InterPro"/>
</dbReference>
<dbReference type="InterPro" id="IPR013767">
    <property type="entry name" value="PAS_fold"/>
</dbReference>
<dbReference type="SMART" id="SM00086">
    <property type="entry name" value="PAC"/>
    <property type="match status" value="2"/>
</dbReference>
<protein>
    <recommendedName>
        <fullName evidence="3">histidine kinase</fullName>
        <ecNumber evidence="3">2.7.13.3</ecNumber>
    </recommendedName>
</protein>
<dbReference type="CDD" id="cd16922">
    <property type="entry name" value="HATPase_EvgS-ArcB-TorS-like"/>
    <property type="match status" value="1"/>
</dbReference>
<dbReference type="InterPro" id="IPR004358">
    <property type="entry name" value="Sig_transdc_His_kin-like_C"/>
</dbReference>
<feature type="domain" description="Response regulatory" evidence="15">
    <location>
        <begin position="834"/>
        <end position="951"/>
    </location>
</feature>
<dbReference type="SUPFAM" id="SSF55874">
    <property type="entry name" value="ATPase domain of HSP90 chaperone/DNA topoisomerase II/histidine kinase"/>
    <property type="match status" value="1"/>
</dbReference>
<dbReference type="SUPFAM" id="SSF52172">
    <property type="entry name" value="CheY-like"/>
    <property type="match status" value="1"/>
</dbReference>
<evidence type="ECO:0000256" key="2">
    <source>
        <dbReference type="ARBA" id="ARBA00004370"/>
    </source>
</evidence>
<dbReference type="InterPro" id="IPR005467">
    <property type="entry name" value="His_kinase_dom"/>
</dbReference>
<feature type="domain" description="Histidine kinase" evidence="14">
    <location>
        <begin position="571"/>
        <end position="796"/>
    </location>
</feature>
<evidence type="ECO:0000256" key="10">
    <source>
        <dbReference type="ARBA" id="ARBA00023136"/>
    </source>
</evidence>
<dbReference type="PROSITE" id="PS50112">
    <property type="entry name" value="PAS"/>
    <property type="match status" value="2"/>
</dbReference>
<comment type="caution">
    <text evidence="18">The sequence shown here is derived from an EMBL/GenBank/DDBJ whole genome shotgun (WGS) entry which is preliminary data.</text>
</comment>
<dbReference type="Gene3D" id="3.40.50.2300">
    <property type="match status" value="1"/>
</dbReference>
<evidence type="ECO:0000259" key="14">
    <source>
        <dbReference type="PROSITE" id="PS50109"/>
    </source>
</evidence>
<feature type="modified residue" description="4-aspartylphosphate" evidence="11">
    <location>
        <position position="884"/>
    </location>
</feature>
<dbReference type="CDD" id="cd00130">
    <property type="entry name" value="PAS"/>
    <property type="match status" value="2"/>
</dbReference>
<dbReference type="OrthoDB" id="8552871at2"/>
<dbReference type="InterPro" id="IPR003661">
    <property type="entry name" value="HisK_dim/P_dom"/>
</dbReference>
<dbReference type="InterPro" id="IPR011006">
    <property type="entry name" value="CheY-like_superfamily"/>
</dbReference>
<evidence type="ECO:0000256" key="11">
    <source>
        <dbReference type="PROSITE-ProRule" id="PRU00169"/>
    </source>
</evidence>
<dbReference type="PRINTS" id="PR00344">
    <property type="entry name" value="BCTRLSENSOR"/>
</dbReference>
<feature type="domain" description="PAC" evidence="17">
    <location>
        <begin position="250"/>
        <end position="302"/>
    </location>
</feature>
<name>A0A437REV7_9BURK</name>
<dbReference type="Pfam" id="PF08447">
    <property type="entry name" value="PAS_3"/>
    <property type="match status" value="1"/>
</dbReference>
<dbReference type="FunFam" id="3.30.450.20:FF:000099">
    <property type="entry name" value="Sensory box sensor histidine kinase"/>
    <property type="match status" value="1"/>
</dbReference>
<evidence type="ECO:0000256" key="4">
    <source>
        <dbReference type="ARBA" id="ARBA00022553"/>
    </source>
</evidence>
<dbReference type="EMBL" id="SACR01000004">
    <property type="protein sequence ID" value="RVU45298.1"/>
    <property type="molecule type" value="Genomic_DNA"/>
</dbReference>
<dbReference type="EC" id="2.7.13.3" evidence="3"/>
<feature type="region of interest" description="Disordered" evidence="13">
    <location>
        <begin position="801"/>
        <end position="826"/>
    </location>
</feature>
<evidence type="ECO:0000313" key="18">
    <source>
        <dbReference type="EMBL" id="RVU45298.1"/>
    </source>
</evidence>
<evidence type="ECO:0000256" key="9">
    <source>
        <dbReference type="ARBA" id="ARBA00023012"/>
    </source>
</evidence>
<dbReference type="GO" id="GO:0005524">
    <property type="term" value="F:ATP binding"/>
    <property type="evidence" value="ECO:0007669"/>
    <property type="project" value="UniProtKB-KW"/>
</dbReference>
<keyword evidence="4 11" id="KW-0597">Phosphoprotein</keyword>
<dbReference type="FunFam" id="1.10.287.130:FF:000038">
    <property type="entry name" value="Sensory transduction histidine kinase"/>
    <property type="match status" value="1"/>
</dbReference>
<comment type="catalytic activity">
    <reaction evidence="1">
        <text>ATP + protein L-histidine = ADP + protein N-phospho-L-histidine.</text>
        <dbReference type="EC" id="2.7.13.3"/>
    </reaction>
</comment>
<evidence type="ECO:0000313" key="19">
    <source>
        <dbReference type="Proteomes" id="UP000285575"/>
    </source>
</evidence>
<keyword evidence="12" id="KW-0175">Coiled coil</keyword>
<gene>
    <name evidence="18" type="ORF">EOE66_14280</name>
</gene>
<proteinExistence type="predicted"/>
<dbReference type="InterPro" id="IPR001789">
    <property type="entry name" value="Sig_transdc_resp-reg_receiver"/>
</dbReference>
<evidence type="ECO:0000256" key="6">
    <source>
        <dbReference type="ARBA" id="ARBA00022741"/>
    </source>
</evidence>
<dbReference type="SMART" id="SM00387">
    <property type="entry name" value="HATPase_c"/>
    <property type="match status" value="1"/>
</dbReference>
<dbReference type="GO" id="GO:0005886">
    <property type="term" value="C:plasma membrane"/>
    <property type="evidence" value="ECO:0007669"/>
    <property type="project" value="TreeGrafter"/>
</dbReference>
<dbReference type="Gene3D" id="3.30.565.10">
    <property type="entry name" value="Histidine kinase-like ATPase, C-terminal domain"/>
    <property type="match status" value="1"/>
</dbReference>
<dbReference type="Pfam" id="PF02518">
    <property type="entry name" value="HATPase_c"/>
    <property type="match status" value="1"/>
</dbReference>
<dbReference type="Pfam" id="PF00512">
    <property type="entry name" value="HisKA"/>
    <property type="match status" value="1"/>
</dbReference>
<dbReference type="Proteomes" id="UP000285575">
    <property type="component" value="Unassembled WGS sequence"/>
</dbReference>
<keyword evidence="8" id="KW-0067">ATP-binding</keyword>
<feature type="domain" description="PAS" evidence="16">
    <location>
        <begin position="428"/>
        <end position="498"/>
    </location>
</feature>
<keyword evidence="19" id="KW-1185">Reference proteome</keyword>
<keyword evidence="7" id="KW-0418">Kinase</keyword>
<dbReference type="PROSITE" id="PS50110">
    <property type="entry name" value="RESPONSE_REGULATORY"/>
    <property type="match status" value="1"/>
</dbReference>
<dbReference type="NCBIfam" id="TIGR00229">
    <property type="entry name" value="sensory_box"/>
    <property type="match status" value="2"/>
</dbReference>
<dbReference type="Pfam" id="PF00072">
    <property type="entry name" value="Response_reg"/>
    <property type="match status" value="1"/>
</dbReference>
<dbReference type="AlphaFoldDB" id="A0A437REV7"/>
<feature type="region of interest" description="Disordered" evidence="13">
    <location>
        <begin position="1"/>
        <end position="49"/>
    </location>
</feature>
<dbReference type="InterPro" id="IPR000700">
    <property type="entry name" value="PAS-assoc_C"/>
</dbReference>
<evidence type="ECO:0000259" key="17">
    <source>
        <dbReference type="PROSITE" id="PS50113"/>
    </source>
</evidence>